<evidence type="ECO:0000256" key="3">
    <source>
        <dbReference type="ARBA" id="ARBA00022475"/>
    </source>
</evidence>
<dbReference type="GO" id="GO:0006826">
    <property type="term" value="P:iron ion transport"/>
    <property type="evidence" value="ECO:0007669"/>
    <property type="project" value="UniProtKB-KW"/>
</dbReference>
<accession>A0A852YMM5</accession>
<name>A0A852YMM5_9MICO</name>
<keyword evidence="5" id="KW-0547">Nucleotide-binding</keyword>
<feature type="domain" description="ABC transporter" evidence="11">
    <location>
        <begin position="20"/>
        <end position="256"/>
    </location>
</feature>
<dbReference type="GO" id="GO:0005524">
    <property type="term" value="F:ATP binding"/>
    <property type="evidence" value="ECO:0007669"/>
    <property type="project" value="UniProtKB-KW"/>
</dbReference>
<dbReference type="PROSITE" id="PS00211">
    <property type="entry name" value="ABC_TRANSPORTER_1"/>
    <property type="match status" value="1"/>
</dbReference>
<gene>
    <name evidence="12" type="ORF">BJ979_001615</name>
</gene>
<dbReference type="CDD" id="cd03214">
    <property type="entry name" value="ABC_Iron-Siderophores_B12_Hemin"/>
    <property type="match status" value="1"/>
</dbReference>
<comment type="subcellular location">
    <subcellularLocation>
        <location evidence="1">Cell membrane</location>
        <topology evidence="1">Peripheral membrane protein</topology>
    </subcellularLocation>
</comment>
<dbReference type="Gene3D" id="3.40.50.300">
    <property type="entry name" value="P-loop containing nucleotide triphosphate hydrolases"/>
    <property type="match status" value="1"/>
</dbReference>
<evidence type="ECO:0000313" key="12">
    <source>
        <dbReference type="EMBL" id="NYG98989.1"/>
    </source>
</evidence>
<keyword evidence="2" id="KW-0813">Transport</keyword>
<dbReference type="PROSITE" id="PS50893">
    <property type="entry name" value="ABC_TRANSPORTER_2"/>
    <property type="match status" value="1"/>
</dbReference>
<keyword evidence="3" id="KW-1003">Cell membrane</keyword>
<feature type="compositionally biased region" description="Gly residues" evidence="10">
    <location>
        <begin position="277"/>
        <end position="287"/>
    </location>
</feature>
<dbReference type="InterPro" id="IPR003439">
    <property type="entry name" value="ABC_transporter-like_ATP-bd"/>
</dbReference>
<dbReference type="InterPro" id="IPR027417">
    <property type="entry name" value="P-loop_NTPase"/>
</dbReference>
<dbReference type="AlphaFoldDB" id="A0A852YMM5"/>
<evidence type="ECO:0000256" key="9">
    <source>
        <dbReference type="ARBA" id="ARBA00023136"/>
    </source>
</evidence>
<evidence type="ECO:0000256" key="5">
    <source>
        <dbReference type="ARBA" id="ARBA00022741"/>
    </source>
</evidence>
<sequence>MSAPADGPRGDHMTTASTRLEARDVTLAYDQRVVAEGLSVAIPDGRVTVIVGPNACGKSTLLRSLARLLAPSAGTVLLDGDDVRSYRTKEVARRLALLPQSVEVPDGISVLDLVARGRFAHQRLLRQWSRDDEVAVRAAMAATGVDELADRGVGELSGGQRQRVLLAMVLAQQSGLLLLDEPTTFLDLAHQYEVLELCRRLNRERGDTVVAVLHDLNQAARYADHLVVMAAGEIVAEGRPADLLDAELVERVFGLPVRVIADPVTGAPLVIPLPGGGGSAASGGGSGAEVVAGSGHRPDADARTS</sequence>
<keyword evidence="13" id="KW-1185">Reference proteome</keyword>
<protein>
    <submittedName>
        <fullName evidence="12">Iron complex transport system ATP-binding protein</fullName>
    </submittedName>
</protein>
<dbReference type="RefSeq" id="WP_218853467.1">
    <property type="nucleotide sequence ID" value="NZ_JACBZY010000001.1"/>
</dbReference>
<evidence type="ECO:0000256" key="8">
    <source>
        <dbReference type="ARBA" id="ARBA00023065"/>
    </source>
</evidence>
<dbReference type="InterPro" id="IPR017871">
    <property type="entry name" value="ABC_transporter-like_CS"/>
</dbReference>
<evidence type="ECO:0000256" key="2">
    <source>
        <dbReference type="ARBA" id="ARBA00022448"/>
    </source>
</evidence>
<evidence type="ECO:0000259" key="11">
    <source>
        <dbReference type="PROSITE" id="PS50893"/>
    </source>
</evidence>
<evidence type="ECO:0000256" key="10">
    <source>
        <dbReference type="SAM" id="MobiDB-lite"/>
    </source>
</evidence>
<dbReference type="SMART" id="SM00382">
    <property type="entry name" value="AAA"/>
    <property type="match status" value="1"/>
</dbReference>
<keyword evidence="6 12" id="KW-0067">ATP-binding</keyword>
<keyword evidence="8" id="KW-0406">Ion transport</keyword>
<dbReference type="InterPro" id="IPR003593">
    <property type="entry name" value="AAA+_ATPase"/>
</dbReference>
<dbReference type="FunFam" id="3.40.50.300:FF:000134">
    <property type="entry name" value="Iron-enterobactin ABC transporter ATP-binding protein"/>
    <property type="match status" value="1"/>
</dbReference>
<dbReference type="GO" id="GO:0016887">
    <property type="term" value="F:ATP hydrolysis activity"/>
    <property type="evidence" value="ECO:0007669"/>
    <property type="project" value="InterPro"/>
</dbReference>
<dbReference type="GO" id="GO:0005886">
    <property type="term" value="C:plasma membrane"/>
    <property type="evidence" value="ECO:0007669"/>
    <property type="project" value="UniProtKB-SubCell"/>
</dbReference>
<feature type="region of interest" description="Disordered" evidence="10">
    <location>
        <begin position="277"/>
        <end position="305"/>
    </location>
</feature>
<evidence type="ECO:0000256" key="4">
    <source>
        <dbReference type="ARBA" id="ARBA00022496"/>
    </source>
</evidence>
<evidence type="ECO:0000256" key="6">
    <source>
        <dbReference type="ARBA" id="ARBA00022840"/>
    </source>
</evidence>
<organism evidence="12 13">
    <name type="scientific">Schumannella luteola</name>
    <dbReference type="NCBI Taxonomy" id="472059"/>
    <lineage>
        <taxon>Bacteria</taxon>
        <taxon>Bacillati</taxon>
        <taxon>Actinomycetota</taxon>
        <taxon>Actinomycetes</taxon>
        <taxon>Micrococcales</taxon>
        <taxon>Microbacteriaceae</taxon>
        <taxon>Schumannella</taxon>
    </lineage>
</organism>
<keyword evidence="4" id="KW-0410">Iron transport</keyword>
<dbReference type="Proteomes" id="UP000553888">
    <property type="component" value="Unassembled WGS sequence"/>
</dbReference>
<dbReference type="PANTHER" id="PTHR42771:SF2">
    <property type="entry name" value="IRON(3+)-HYDROXAMATE IMPORT ATP-BINDING PROTEIN FHUC"/>
    <property type="match status" value="1"/>
</dbReference>
<proteinExistence type="predicted"/>
<dbReference type="SUPFAM" id="SSF52540">
    <property type="entry name" value="P-loop containing nucleoside triphosphate hydrolases"/>
    <property type="match status" value="1"/>
</dbReference>
<dbReference type="Pfam" id="PF00005">
    <property type="entry name" value="ABC_tran"/>
    <property type="match status" value="1"/>
</dbReference>
<reference evidence="12 13" key="1">
    <citation type="submission" date="2020-07" db="EMBL/GenBank/DDBJ databases">
        <title>Sequencing the genomes of 1000 actinobacteria strains.</title>
        <authorList>
            <person name="Klenk H.-P."/>
        </authorList>
    </citation>
    <scope>NUCLEOTIDE SEQUENCE [LARGE SCALE GENOMIC DNA]</scope>
    <source>
        <strain evidence="12 13">DSM 23141</strain>
    </source>
</reference>
<feature type="compositionally biased region" description="Basic and acidic residues" evidence="10">
    <location>
        <begin position="296"/>
        <end position="305"/>
    </location>
</feature>
<keyword evidence="7" id="KW-0408">Iron</keyword>
<comment type="caution">
    <text evidence="12">The sequence shown here is derived from an EMBL/GenBank/DDBJ whole genome shotgun (WGS) entry which is preliminary data.</text>
</comment>
<dbReference type="PANTHER" id="PTHR42771">
    <property type="entry name" value="IRON(3+)-HYDROXAMATE IMPORT ATP-BINDING PROTEIN FHUC"/>
    <property type="match status" value="1"/>
</dbReference>
<evidence type="ECO:0000313" key="13">
    <source>
        <dbReference type="Proteomes" id="UP000553888"/>
    </source>
</evidence>
<dbReference type="InterPro" id="IPR051535">
    <property type="entry name" value="Siderophore_ABC-ATPase"/>
</dbReference>
<evidence type="ECO:0000256" key="1">
    <source>
        <dbReference type="ARBA" id="ARBA00004202"/>
    </source>
</evidence>
<evidence type="ECO:0000256" key="7">
    <source>
        <dbReference type="ARBA" id="ARBA00023004"/>
    </source>
</evidence>
<dbReference type="EMBL" id="JACBZY010000001">
    <property type="protein sequence ID" value="NYG98989.1"/>
    <property type="molecule type" value="Genomic_DNA"/>
</dbReference>
<keyword evidence="9" id="KW-0472">Membrane</keyword>